<keyword evidence="1" id="KW-1133">Transmembrane helix</keyword>
<keyword evidence="3" id="KW-1185">Reference proteome</keyword>
<gene>
    <name evidence="2" type="ORF">EDD29_7867</name>
</gene>
<dbReference type="RefSeq" id="WP_170201742.1">
    <property type="nucleotide sequence ID" value="NZ_RJKE01000001.1"/>
</dbReference>
<dbReference type="AlphaFoldDB" id="A0A3N1D9E4"/>
<evidence type="ECO:0000313" key="3">
    <source>
        <dbReference type="Proteomes" id="UP000272400"/>
    </source>
</evidence>
<dbReference type="Proteomes" id="UP000272400">
    <property type="component" value="Unassembled WGS sequence"/>
</dbReference>
<accession>A0A3N1D9E4</accession>
<keyword evidence="1" id="KW-0472">Membrane</keyword>
<reference evidence="2 3" key="1">
    <citation type="submission" date="2018-11" db="EMBL/GenBank/DDBJ databases">
        <title>Sequencing the genomes of 1000 actinobacteria strains.</title>
        <authorList>
            <person name="Klenk H.-P."/>
        </authorList>
    </citation>
    <scope>NUCLEOTIDE SEQUENCE [LARGE SCALE GENOMIC DNA]</scope>
    <source>
        <strain evidence="2 3">DSM 44254</strain>
    </source>
</reference>
<sequence>MLTALFDSLTATPWALAGTAALTTTALGVLTALGTIVYEDLQPKGRHHRT</sequence>
<protein>
    <submittedName>
        <fullName evidence="2">Uncharacterized protein</fullName>
    </submittedName>
</protein>
<evidence type="ECO:0000313" key="2">
    <source>
        <dbReference type="EMBL" id="ROO90150.1"/>
    </source>
</evidence>
<keyword evidence="1" id="KW-0812">Transmembrane</keyword>
<name>A0A3N1D9E4_9ACTN</name>
<feature type="transmembrane region" description="Helical" evidence="1">
    <location>
        <begin position="14"/>
        <end position="38"/>
    </location>
</feature>
<evidence type="ECO:0000256" key="1">
    <source>
        <dbReference type="SAM" id="Phobius"/>
    </source>
</evidence>
<proteinExistence type="predicted"/>
<comment type="caution">
    <text evidence="2">The sequence shown here is derived from an EMBL/GenBank/DDBJ whole genome shotgun (WGS) entry which is preliminary data.</text>
</comment>
<dbReference type="EMBL" id="RJKE01000001">
    <property type="protein sequence ID" value="ROO90150.1"/>
    <property type="molecule type" value="Genomic_DNA"/>
</dbReference>
<organism evidence="2 3">
    <name type="scientific">Actinocorallia herbida</name>
    <dbReference type="NCBI Taxonomy" id="58109"/>
    <lineage>
        <taxon>Bacteria</taxon>
        <taxon>Bacillati</taxon>
        <taxon>Actinomycetota</taxon>
        <taxon>Actinomycetes</taxon>
        <taxon>Streptosporangiales</taxon>
        <taxon>Thermomonosporaceae</taxon>
        <taxon>Actinocorallia</taxon>
    </lineage>
</organism>